<dbReference type="InterPro" id="IPR054722">
    <property type="entry name" value="PolX-like_BBD"/>
</dbReference>
<comment type="caution">
    <text evidence="5">The sequence shown here is derived from an EMBL/GenBank/DDBJ whole genome shotgun (WGS) entry which is preliminary data.</text>
</comment>
<dbReference type="SUPFAM" id="SSF56672">
    <property type="entry name" value="DNA/RNA polymerases"/>
    <property type="match status" value="1"/>
</dbReference>
<dbReference type="InterPro" id="IPR043502">
    <property type="entry name" value="DNA/RNA_pol_sf"/>
</dbReference>
<keyword evidence="1" id="KW-0064">Aspartyl protease</keyword>
<reference evidence="5" key="2">
    <citation type="journal article" date="2024" name="Plant">
        <title>Genomic evolution and insights into agronomic trait innovations of Sesamum species.</title>
        <authorList>
            <person name="Miao H."/>
            <person name="Wang L."/>
            <person name="Qu L."/>
            <person name="Liu H."/>
            <person name="Sun Y."/>
            <person name="Le M."/>
            <person name="Wang Q."/>
            <person name="Wei S."/>
            <person name="Zheng Y."/>
            <person name="Lin W."/>
            <person name="Duan Y."/>
            <person name="Cao H."/>
            <person name="Xiong S."/>
            <person name="Wang X."/>
            <person name="Wei L."/>
            <person name="Li C."/>
            <person name="Ma Q."/>
            <person name="Ju M."/>
            <person name="Zhao R."/>
            <person name="Li G."/>
            <person name="Mu C."/>
            <person name="Tian Q."/>
            <person name="Mei H."/>
            <person name="Zhang T."/>
            <person name="Gao T."/>
            <person name="Zhang H."/>
        </authorList>
    </citation>
    <scope>NUCLEOTIDE SEQUENCE</scope>
    <source>
        <strain evidence="5">KEN1</strain>
    </source>
</reference>
<dbReference type="Pfam" id="PF07727">
    <property type="entry name" value="RVT_2"/>
    <property type="match status" value="1"/>
</dbReference>
<reference evidence="5" key="1">
    <citation type="submission" date="2020-06" db="EMBL/GenBank/DDBJ databases">
        <authorList>
            <person name="Li T."/>
            <person name="Hu X."/>
            <person name="Zhang T."/>
            <person name="Song X."/>
            <person name="Zhang H."/>
            <person name="Dai N."/>
            <person name="Sheng W."/>
            <person name="Hou X."/>
            <person name="Wei L."/>
        </authorList>
    </citation>
    <scope>NUCLEOTIDE SEQUENCE</scope>
    <source>
        <strain evidence="5">KEN1</strain>
        <tissue evidence="5">Leaf</tissue>
    </source>
</reference>
<dbReference type="AlphaFoldDB" id="A0AAW2TCD2"/>
<keyword evidence="1" id="KW-0378">Hydrolase</keyword>
<keyword evidence="1" id="KW-0645">Protease</keyword>
<feature type="region of interest" description="Disordered" evidence="2">
    <location>
        <begin position="183"/>
        <end position="209"/>
    </location>
</feature>
<evidence type="ECO:0000313" key="5">
    <source>
        <dbReference type="EMBL" id="KAL0402464.1"/>
    </source>
</evidence>
<dbReference type="GO" id="GO:0004190">
    <property type="term" value="F:aspartic-type endopeptidase activity"/>
    <property type="evidence" value="ECO:0007669"/>
    <property type="project" value="UniProtKB-KW"/>
</dbReference>
<dbReference type="Pfam" id="PF22936">
    <property type="entry name" value="Pol_BBD"/>
    <property type="match status" value="1"/>
</dbReference>
<feature type="compositionally biased region" description="Polar residues" evidence="2">
    <location>
        <begin position="183"/>
        <end position="201"/>
    </location>
</feature>
<protein>
    <submittedName>
        <fullName evidence="5">Retrovirus-related Pol polyprotein from transposon RE1</fullName>
    </submittedName>
</protein>
<proteinExistence type="predicted"/>
<accession>A0AAW2TCD2</accession>
<dbReference type="PANTHER" id="PTHR11439">
    <property type="entry name" value="GAG-POL-RELATED RETROTRANSPOSON"/>
    <property type="match status" value="1"/>
</dbReference>
<evidence type="ECO:0000256" key="2">
    <source>
        <dbReference type="SAM" id="MobiDB-lite"/>
    </source>
</evidence>
<feature type="domain" description="Reverse transcriptase Ty1/copia-type" evidence="3">
    <location>
        <begin position="286"/>
        <end position="430"/>
    </location>
</feature>
<evidence type="ECO:0000259" key="3">
    <source>
        <dbReference type="Pfam" id="PF07727"/>
    </source>
</evidence>
<feature type="domain" description="Retrovirus-related Pol polyprotein from transposon TNT 1-94-like beta-barrel" evidence="4">
    <location>
        <begin position="1"/>
        <end position="65"/>
    </location>
</feature>
<dbReference type="PANTHER" id="PTHR11439:SF470">
    <property type="entry name" value="CYSTEINE-RICH RLK (RECEPTOR-LIKE PROTEIN KINASE) 8"/>
    <property type="match status" value="1"/>
</dbReference>
<name>A0AAW2TCD2_9LAMI</name>
<dbReference type="CDD" id="cd09272">
    <property type="entry name" value="RNase_HI_RT_Ty1"/>
    <property type="match status" value="1"/>
</dbReference>
<dbReference type="EMBL" id="JACGWN010000015">
    <property type="protein sequence ID" value="KAL0402464.1"/>
    <property type="molecule type" value="Genomic_DNA"/>
</dbReference>
<sequence length="633" mass="70151">MCGDACSFSSLTQLHTPTKIHLPDNSISYATHLGTIILSPTLTLTDVLLIPSFKHNLLSVSQLCKSLSVAFVFLTSSCVLQELMTKHPLAIGKQVGKLYLLDSSSFVSVASLQQSCCSAECAFANSSKYDVWHKRLGHSIPLVLAHIHELNIPTPSHDAGPTFVPTYILDPPADTISDNISPYESDSVPSDTHSLPLQTSEPIVPPRRSTRHTNHLLGSMTSIEPSSYLQAQGCKEWEDAISQELSALEKNNTWEVVDLPRGKKAIGCKWVYKIKLKADGSIDRYTARILLVVASSHGWHIHQVDINNAFLHRFLDEDIYMRAPDGYHIQPGKVCKLKRSLYGLKQASRQWNLELTNKLISHGFHQSSHDHCLFTQHTEAGLIALIVYVDDVLITCPSEVKIAEIKAFLDSTFTIKDLGYAKYFLGLEIAPKPASSPLPAGLKLSSHSSVPLSDPEPYRRLVGRLLYLSFTRPDISFGAQQLSQFVHAPCAIHMEAARHLVWSLGKLRNVARSTAEAEYRSLGTIVCELQWITYLLSDLNIQVPTPIPLYCDNQAAIHIVSNPVFHERTEHLEIDCHLVRDKFKAGFVLPRHISGTQQLVDVLTKSLFGSQFTNLLSKMGLMSLPQVHLGGGG</sequence>
<evidence type="ECO:0000256" key="1">
    <source>
        <dbReference type="ARBA" id="ARBA00022750"/>
    </source>
</evidence>
<gene>
    <name evidence="5" type="ORF">Slati_4276300</name>
</gene>
<organism evidence="5">
    <name type="scientific">Sesamum latifolium</name>
    <dbReference type="NCBI Taxonomy" id="2727402"/>
    <lineage>
        <taxon>Eukaryota</taxon>
        <taxon>Viridiplantae</taxon>
        <taxon>Streptophyta</taxon>
        <taxon>Embryophyta</taxon>
        <taxon>Tracheophyta</taxon>
        <taxon>Spermatophyta</taxon>
        <taxon>Magnoliopsida</taxon>
        <taxon>eudicotyledons</taxon>
        <taxon>Gunneridae</taxon>
        <taxon>Pentapetalae</taxon>
        <taxon>asterids</taxon>
        <taxon>lamiids</taxon>
        <taxon>Lamiales</taxon>
        <taxon>Pedaliaceae</taxon>
        <taxon>Sesamum</taxon>
    </lineage>
</organism>
<dbReference type="InterPro" id="IPR013103">
    <property type="entry name" value="RVT_2"/>
</dbReference>
<evidence type="ECO:0000259" key="4">
    <source>
        <dbReference type="Pfam" id="PF22936"/>
    </source>
</evidence>